<protein>
    <recommendedName>
        <fullName evidence="5">HTH gntR-type domain-containing protein</fullName>
    </recommendedName>
</protein>
<dbReference type="Pfam" id="PF07729">
    <property type="entry name" value="FCD"/>
    <property type="match status" value="1"/>
</dbReference>
<organism evidence="6 7">
    <name type="scientific">Pseudorhodoferax aquiterrae</name>
    <dbReference type="NCBI Taxonomy" id="747304"/>
    <lineage>
        <taxon>Bacteria</taxon>
        <taxon>Pseudomonadati</taxon>
        <taxon>Pseudomonadota</taxon>
        <taxon>Betaproteobacteria</taxon>
        <taxon>Burkholderiales</taxon>
        <taxon>Comamonadaceae</taxon>
    </lineage>
</organism>
<evidence type="ECO:0000313" key="6">
    <source>
        <dbReference type="EMBL" id="GHC82730.1"/>
    </source>
</evidence>
<feature type="compositionally biased region" description="Basic and acidic residues" evidence="4">
    <location>
        <begin position="1"/>
        <end position="10"/>
    </location>
</feature>
<dbReference type="InterPro" id="IPR000524">
    <property type="entry name" value="Tscrpt_reg_HTH_GntR"/>
</dbReference>
<feature type="domain" description="HTH gntR-type" evidence="5">
    <location>
        <begin position="32"/>
        <end position="99"/>
    </location>
</feature>
<dbReference type="InterPro" id="IPR011711">
    <property type="entry name" value="GntR_C"/>
</dbReference>
<gene>
    <name evidence="6" type="ORF">GCM10007320_26120</name>
</gene>
<comment type="caution">
    <text evidence="6">The sequence shown here is derived from an EMBL/GenBank/DDBJ whole genome shotgun (WGS) entry which is preliminary data.</text>
</comment>
<evidence type="ECO:0000259" key="5">
    <source>
        <dbReference type="PROSITE" id="PS50949"/>
    </source>
</evidence>
<dbReference type="PROSITE" id="PS50949">
    <property type="entry name" value="HTH_GNTR"/>
    <property type="match status" value="1"/>
</dbReference>
<keyword evidence="7" id="KW-1185">Reference proteome</keyword>
<feature type="region of interest" description="Disordered" evidence="4">
    <location>
        <begin position="1"/>
        <end position="31"/>
    </location>
</feature>
<dbReference type="SUPFAM" id="SSF46785">
    <property type="entry name" value="Winged helix' DNA-binding domain"/>
    <property type="match status" value="1"/>
</dbReference>
<dbReference type="Proteomes" id="UP000626210">
    <property type="component" value="Unassembled WGS sequence"/>
</dbReference>
<sequence length="249" mass="27479">MTTVDTNDKKSRGKARKAPASTPRERARDKSVTLADELQETLEGLIVSGALKPGTRLDEAELVERFQVSRTPLREALKSLAGNGLVDMRGHQGVCVATISVPVLIEMFQMMAVSEGLCAKYAARRATPAQRANLVAIHKRLVELLEIGDHESFYEVNREFHEALYDASNTSYLSEQTHRLRKRVGVYRRHVTFQPGRMAATIGEHQAILDALDRNDPDAAFAAAVDHVTLLQDDMVDLIAAISTHLPGL</sequence>
<evidence type="ECO:0000313" key="7">
    <source>
        <dbReference type="Proteomes" id="UP000626210"/>
    </source>
</evidence>
<dbReference type="RefSeq" id="WP_189687377.1">
    <property type="nucleotide sequence ID" value="NZ_BMYK01000006.1"/>
</dbReference>
<dbReference type="CDD" id="cd07377">
    <property type="entry name" value="WHTH_GntR"/>
    <property type="match status" value="1"/>
</dbReference>
<evidence type="ECO:0000256" key="4">
    <source>
        <dbReference type="SAM" id="MobiDB-lite"/>
    </source>
</evidence>
<evidence type="ECO:0000256" key="2">
    <source>
        <dbReference type="ARBA" id="ARBA00023125"/>
    </source>
</evidence>
<dbReference type="SMART" id="SM00895">
    <property type="entry name" value="FCD"/>
    <property type="match status" value="1"/>
</dbReference>
<dbReference type="PRINTS" id="PR00035">
    <property type="entry name" value="HTHGNTR"/>
</dbReference>
<keyword evidence="3" id="KW-0804">Transcription</keyword>
<name>A0ABQ3G1Y0_9BURK</name>
<dbReference type="InterPro" id="IPR036388">
    <property type="entry name" value="WH-like_DNA-bd_sf"/>
</dbReference>
<dbReference type="Gene3D" id="1.20.120.530">
    <property type="entry name" value="GntR ligand-binding domain-like"/>
    <property type="match status" value="1"/>
</dbReference>
<accession>A0ABQ3G1Y0</accession>
<dbReference type="Gene3D" id="1.10.10.10">
    <property type="entry name" value="Winged helix-like DNA-binding domain superfamily/Winged helix DNA-binding domain"/>
    <property type="match status" value="1"/>
</dbReference>
<dbReference type="SMART" id="SM00345">
    <property type="entry name" value="HTH_GNTR"/>
    <property type="match status" value="1"/>
</dbReference>
<dbReference type="SUPFAM" id="SSF48008">
    <property type="entry name" value="GntR ligand-binding domain-like"/>
    <property type="match status" value="1"/>
</dbReference>
<dbReference type="InterPro" id="IPR008920">
    <property type="entry name" value="TF_FadR/GntR_C"/>
</dbReference>
<dbReference type="PANTHER" id="PTHR43537">
    <property type="entry name" value="TRANSCRIPTIONAL REGULATOR, GNTR FAMILY"/>
    <property type="match status" value="1"/>
</dbReference>
<reference evidence="7" key="1">
    <citation type="journal article" date="2019" name="Int. J. Syst. Evol. Microbiol.">
        <title>The Global Catalogue of Microorganisms (GCM) 10K type strain sequencing project: providing services to taxonomists for standard genome sequencing and annotation.</title>
        <authorList>
            <consortium name="The Broad Institute Genomics Platform"/>
            <consortium name="The Broad Institute Genome Sequencing Center for Infectious Disease"/>
            <person name="Wu L."/>
            <person name="Ma J."/>
        </authorList>
    </citation>
    <scope>NUCLEOTIDE SEQUENCE [LARGE SCALE GENOMIC DNA]</scope>
    <source>
        <strain evidence="7">KCTC 23314</strain>
    </source>
</reference>
<evidence type="ECO:0000256" key="1">
    <source>
        <dbReference type="ARBA" id="ARBA00023015"/>
    </source>
</evidence>
<keyword evidence="2" id="KW-0238">DNA-binding</keyword>
<dbReference type="EMBL" id="BMYK01000006">
    <property type="protein sequence ID" value="GHC82730.1"/>
    <property type="molecule type" value="Genomic_DNA"/>
</dbReference>
<dbReference type="Pfam" id="PF00392">
    <property type="entry name" value="GntR"/>
    <property type="match status" value="1"/>
</dbReference>
<keyword evidence="1" id="KW-0805">Transcription regulation</keyword>
<evidence type="ECO:0000256" key="3">
    <source>
        <dbReference type="ARBA" id="ARBA00023163"/>
    </source>
</evidence>
<dbReference type="PANTHER" id="PTHR43537:SF49">
    <property type="entry name" value="TRANSCRIPTIONAL REGULATORY PROTEIN"/>
    <property type="match status" value="1"/>
</dbReference>
<dbReference type="InterPro" id="IPR036390">
    <property type="entry name" value="WH_DNA-bd_sf"/>
</dbReference>
<proteinExistence type="predicted"/>